<dbReference type="SUPFAM" id="SSF53383">
    <property type="entry name" value="PLP-dependent transferases"/>
    <property type="match status" value="1"/>
</dbReference>
<evidence type="ECO:0000256" key="3">
    <source>
        <dbReference type="ARBA" id="ARBA00022576"/>
    </source>
</evidence>
<comment type="caution">
    <text evidence="7">The sequence shown here is derived from an EMBL/GenBank/DDBJ whole genome shotgun (WGS) entry which is preliminary data.</text>
</comment>
<sequence length="402" mass="44772">MVKISQKAQLMPASAIRKLIPLSDAAKKQGVKVYHLNMGQPDSKINSPECALDAVKNYKGVNVPYSNSAGLIELREGLVEKYYKKIGIDIEVPELLVTVAGSESVLMSLEITCNAGDEVIVVEPFYTNYNTFAFMNEITLKAVPTDIRNGFQLPPAEEFEKAITDRTKAILVCNPGNPTGTLYSKESMLALGEIVKKHDLFLISDEVYREFCYTDEPHFSAMNIPGAEQNVILIDSVSKRYNLCGVRVGCIVSHNKEVMAAAMKYAQARLCPPVLGQIAAIGALDTTDEYLRDVRAEYIRRRDYMIENLNRIPGVYTPLPMGAFYTVAELPVDDTEKFARWMLEEFRYNGETTMVTPAASFFKTPGKGKNYARIAYVLEIPELEKAIKCLAEGLKAYPGRTN</sequence>
<organism evidence="7 8">
    <name type="scientific">Candidatus Cryptobacteroides avicola</name>
    <dbReference type="NCBI Taxonomy" id="2840757"/>
    <lineage>
        <taxon>Bacteria</taxon>
        <taxon>Pseudomonadati</taxon>
        <taxon>Bacteroidota</taxon>
        <taxon>Bacteroidia</taxon>
        <taxon>Bacteroidales</taxon>
        <taxon>Candidatus Cryptobacteroides</taxon>
    </lineage>
</organism>
<dbReference type="Gene3D" id="3.90.1150.10">
    <property type="entry name" value="Aspartate Aminotransferase, domain 1"/>
    <property type="match status" value="1"/>
</dbReference>
<reference evidence="7" key="1">
    <citation type="submission" date="2020-10" db="EMBL/GenBank/DDBJ databases">
        <authorList>
            <person name="Gilroy R."/>
        </authorList>
    </citation>
    <scope>NUCLEOTIDE SEQUENCE</scope>
    <source>
        <strain evidence="7">G3-8215</strain>
    </source>
</reference>
<dbReference type="Gene3D" id="3.40.640.10">
    <property type="entry name" value="Type I PLP-dependent aspartate aminotransferase-like (Major domain)"/>
    <property type="match status" value="1"/>
</dbReference>
<feature type="domain" description="Aminotransferase class I/classII large" evidence="6">
    <location>
        <begin position="34"/>
        <end position="349"/>
    </location>
</feature>
<protein>
    <submittedName>
        <fullName evidence="7">Pyridoxal phosphate-dependent aminotransferase</fullName>
    </submittedName>
</protein>
<evidence type="ECO:0000256" key="4">
    <source>
        <dbReference type="ARBA" id="ARBA00022679"/>
    </source>
</evidence>
<reference evidence="7" key="2">
    <citation type="journal article" date="2021" name="PeerJ">
        <title>Extensive microbial diversity within the chicken gut microbiome revealed by metagenomics and culture.</title>
        <authorList>
            <person name="Gilroy R."/>
            <person name="Ravi A."/>
            <person name="Getino M."/>
            <person name="Pursley I."/>
            <person name="Horton D.L."/>
            <person name="Alikhan N.F."/>
            <person name="Baker D."/>
            <person name="Gharbi K."/>
            <person name="Hall N."/>
            <person name="Watson M."/>
            <person name="Adriaenssens E.M."/>
            <person name="Foster-Nyarko E."/>
            <person name="Jarju S."/>
            <person name="Secka A."/>
            <person name="Antonio M."/>
            <person name="Oren A."/>
            <person name="Chaudhuri R.R."/>
            <person name="La Ragione R."/>
            <person name="Hildebrand F."/>
            <person name="Pallen M.J."/>
        </authorList>
    </citation>
    <scope>NUCLEOTIDE SEQUENCE</scope>
    <source>
        <strain evidence="7">G3-8215</strain>
    </source>
</reference>
<keyword evidence="3 7" id="KW-0032">Aminotransferase</keyword>
<evidence type="ECO:0000313" key="8">
    <source>
        <dbReference type="Proteomes" id="UP000725002"/>
    </source>
</evidence>
<dbReference type="PANTHER" id="PTHR46383">
    <property type="entry name" value="ASPARTATE AMINOTRANSFERASE"/>
    <property type="match status" value="1"/>
</dbReference>
<dbReference type="InterPro" id="IPR015422">
    <property type="entry name" value="PyrdxlP-dep_Trfase_small"/>
</dbReference>
<dbReference type="AlphaFoldDB" id="A0A940IIG7"/>
<gene>
    <name evidence="7" type="ORF">IAB75_10500</name>
</gene>
<comment type="similarity">
    <text evidence="2">Belongs to the class-I pyridoxal-phosphate-dependent aminotransferase family.</text>
</comment>
<evidence type="ECO:0000259" key="6">
    <source>
        <dbReference type="Pfam" id="PF00155"/>
    </source>
</evidence>
<dbReference type="InterPro" id="IPR015424">
    <property type="entry name" value="PyrdxlP-dep_Trfase"/>
</dbReference>
<dbReference type="Proteomes" id="UP000725002">
    <property type="component" value="Unassembled WGS sequence"/>
</dbReference>
<accession>A0A940IIG7</accession>
<dbReference type="NCBIfam" id="NF005744">
    <property type="entry name" value="PRK07568.1"/>
    <property type="match status" value="1"/>
</dbReference>
<name>A0A940IIG7_9BACT</name>
<evidence type="ECO:0000256" key="2">
    <source>
        <dbReference type="ARBA" id="ARBA00007441"/>
    </source>
</evidence>
<dbReference type="GO" id="GO:0008483">
    <property type="term" value="F:transaminase activity"/>
    <property type="evidence" value="ECO:0007669"/>
    <property type="project" value="UniProtKB-KW"/>
</dbReference>
<dbReference type="InterPro" id="IPR015421">
    <property type="entry name" value="PyrdxlP-dep_Trfase_major"/>
</dbReference>
<keyword evidence="4" id="KW-0808">Transferase</keyword>
<dbReference type="EMBL" id="JADILV010000077">
    <property type="protein sequence ID" value="MBO8484522.1"/>
    <property type="molecule type" value="Genomic_DNA"/>
</dbReference>
<evidence type="ECO:0000256" key="1">
    <source>
        <dbReference type="ARBA" id="ARBA00001933"/>
    </source>
</evidence>
<dbReference type="GO" id="GO:0030170">
    <property type="term" value="F:pyridoxal phosphate binding"/>
    <property type="evidence" value="ECO:0007669"/>
    <property type="project" value="InterPro"/>
</dbReference>
<dbReference type="InterPro" id="IPR004839">
    <property type="entry name" value="Aminotransferase_I/II_large"/>
</dbReference>
<dbReference type="CDD" id="cd00609">
    <property type="entry name" value="AAT_like"/>
    <property type="match status" value="1"/>
</dbReference>
<dbReference type="GO" id="GO:0006520">
    <property type="term" value="P:amino acid metabolic process"/>
    <property type="evidence" value="ECO:0007669"/>
    <property type="project" value="InterPro"/>
</dbReference>
<proteinExistence type="inferred from homology"/>
<dbReference type="Pfam" id="PF00155">
    <property type="entry name" value="Aminotran_1_2"/>
    <property type="match status" value="1"/>
</dbReference>
<evidence type="ECO:0000256" key="5">
    <source>
        <dbReference type="ARBA" id="ARBA00022898"/>
    </source>
</evidence>
<evidence type="ECO:0000313" key="7">
    <source>
        <dbReference type="EMBL" id="MBO8484522.1"/>
    </source>
</evidence>
<keyword evidence="5" id="KW-0663">Pyridoxal phosphate</keyword>
<dbReference type="InterPro" id="IPR050596">
    <property type="entry name" value="AspAT/PAT-like"/>
</dbReference>
<comment type="cofactor">
    <cofactor evidence="1">
        <name>pyridoxal 5'-phosphate</name>
        <dbReference type="ChEBI" id="CHEBI:597326"/>
    </cofactor>
</comment>